<evidence type="ECO:0000256" key="5">
    <source>
        <dbReference type="ARBA" id="ARBA00022676"/>
    </source>
</evidence>
<dbReference type="Pfam" id="PF14896">
    <property type="entry name" value="Arabino_trans_C"/>
    <property type="match status" value="1"/>
</dbReference>
<keyword evidence="6" id="KW-0808">Transferase</keyword>
<feature type="transmembrane region" description="Helical" evidence="12">
    <location>
        <begin position="29"/>
        <end position="51"/>
    </location>
</feature>
<proteinExistence type="inferred from homology"/>
<dbReference type="InterPro" id="IPR027451">
    <property type="entry name" value="EmbABC_dom1"/>
</dbReference>
<keyword evidence="5" id="KW-0328">Glycosyltransferase</keyword>
<keyword evidence="10" id="KW-0961">Cell wall biogenesis/degradation</keyword>
<evidence type="ECO:0000313" key="16">
    <source>
        <dbReference type="EMBL" id="MEV0706590.1"/>
    </source>
</evidence>
<feature type="transmembrane region" description="Helical" evidence="12">
    <location>
        <begin position="563"/>
        <end position="581"/>
    </location>
</feature>
<evidence type="ECO:0000256" key="1">
    <source>
        <dbReference type="ARBA" id="ARBA00003001"/>
    </source>
</evidence>
<sequence length="1089" mass="115877">MADTMVWAGQPSVREIDNGTGPRVARGGWAAPVALIAALIGALCAIAVPLLPIRVDAATLSWPQADSTRSIEAPLIAYAPSTFHATVPCAAIDRLAADGGVLAATGPTGAPDLARYGFIAQVQARSEDTPARLDVVLRNQALFTVALDRLEPGCVLTVDADNTTATATLSASGIAPVTLTGDFRPQMVGIYSDLDVADGTRVTAELDTRFSSSPTPLKRAAIWLAVLATAVSLIALARLDRRDGLRPTRRRPFSLPRQFTILDGVVVSTLVIWHFIGSTTSDDGYQLGMARASGASGYMANYFAYFGVPENPVGTPYYDLIRVMAQISTASPWVRLPALLCGVFIWLLLSRVVVPRLGVAVRHSAVARWTGAFGFLTVWMAYDNGLRPEPPVALGLLLTWCAVERAIATRRMLPAAFAVLVAAFTVTAGPSGVICIAALLAGLRPVARIVIERVGPGLRPGRWLLGFAVLVAPLVAAGLLVLAIAFADQPIAAALEMQRVHHVIGPDVPWYQEYLRYQYLFQGETDGSVGRRIGVFALLAGLVVCVVMVLRKGGRIPRTAAGPSRRILGTTAGALVLIMITPTKWTHHFGVFAGVAGAVAVLTAMAVGPRVLRTPRNRALFAAVIAFLLALVFSGPNEWWYVSSYGMPWWDKPPVVAGFAVNQLFLWLALALLAVAAWWQVRAPEPGTPHRVSRIAWRVSLLPPLTIALALLVVWDLGSFAKAAVAQGPAFSLARSNIDAVTGDPSGLAGHVLVEADPNAGMLRPLTGDAFTTLAGTGTGFTPSGVANDLRPDDEATGSVGSIADALNTDSSRAGTGSGTASAALPFGLDPATTPVLGSYRSGDAGPAELTTGWYRLPAPDQRAGIVALSAAGRIRSVDADGVVTPGQTLEIEYGTTDSDSTARAEGRVAPIDIGPAPSWRNLRVPFTDIPPSADVIRVVAVDRDRNPAQWLALTPPRVPRTTTLRDLVGSRTPVLTDWMVGLQFPGQRPYDHRHGIAEIPAYRILPDRPGAEITTLWQSHDKGGPLGWSDMLLRARTLATYLNHDWRRDWGELQQLTRIDSGAVPADPVITRRDHSGLWTPGELSTVW</sequence>
<evidence type="ECO:0000256" key="8">
    <source>
        <dbReference type="ARBA" id="ARBA00022989"/>
    </source>
</evidence>
<keyword evidence="8 12" id="KW-1133">Transmembrane helix</keyword>
<evidence type="ECO:0000256" key="10">
    <source>
        <dbReference type="ARBA" id="ARBA00023316"/>
    </source>
</evidence>
<feature type="transmembrane region" description="Helical" evidence="12">
    <location>
        <begin position="619"/>
        <end position="636"/>
    </location>
</feature>
<feature type="domain" description="Arabinosyltransferase C-terminal" evidence="14">
    <location>
        <begin position="718"/>
        <end position="1085"/>
    </location>
</feature>
<feature type="transmembrane region" description="Helical" evidence="12">
    <location>
        <begin position="695"/>
        <end position="715"/>
    </location>
</feature>
<dbReference type="InterPro" id="IPR042486">
    <property type="entry name" value="Arabino_trans_C_2"/>
</dbReference>
<evidence type="ECO:0000256" key="4">
    <source>
        <dbReference type="ARBA" id="ARBA00022475"/>
    </source>
</evidence>
<comment type="caution">
    <text evidence="16">The sequence shown here is derived from an EMBL/GenBank/DDBJ whole genome shotgun (WGS) entry which is preliminary data.</text>
</comment>
<evidence type="ECO:0000259" key="14">
    <source>
        <dbReference type="Pfam" id="PF14896"/>
    </source>
</evidence>
<dbReference type="RefSeq" id="WP_357779862.1">
    <property type="nucleotide sequence ID" value="NZ_JBFAKC010000001.1"/>
</dbReference>
<evidence type="ECO:0000313" key="17">
    <source>
        <dbReference type="Proteomes" id="UP001551695"/>
    </source>
</evidence>
<keyword evidence="4" id="KW-1003">Cell membrane</keyword>
<organism evidence="16 17">
    <name type="scientific">Nocardia aurea</name>
    <dbReference type="NCBI Taxonomy" id="2144174"/>
    <lineage>
        <taxon>Bacteria</taxon>
        <taxon>Bacillati</taxon>
        <taxon>Actinomycetota</taxon>
        <taxon>Actinomycetes</taxon>
        <taxon>Mycobacteriales</taxon>
        <taxon>Nocardiaceae</taxon>
        <taxon>Nocardia</taxon>
    </lineage>
</organism>
<dbReference type="Gene3D" id="2.60.120.940">
    <property type="entry name" value="EmbC, C-terminal domain, subdomain 2"/>
    <property type="match status" value="1"/>
</dbReference>
<evidence type="ECO:0000256" key="6">
    <source>
        <dbReference type="ARBA" id="ARBA00022679"/>
    </source>
</evidence>
<evidence type="ECO:0000256" key="2">
    <source>
        <dbReference type="ARBA" id="ARBA00004651"/>
    </source>
</evidence>
<dbReference type="Gene3D" id="3.40.190.160">
    <property type="match status" value="1"/>
</dbReference>
<feature type="transmembrane region" description="Helical" evidence="12">
    <location>
        <begin position="220"/>
        <end position="239"/>
    </location>
</feature>
<feature type="transmembrane region" description="Helical" evidence="12">
    <location>
        <begin position="587"/>
        <end position="607"/>
    </location>
</feature>
<feature type="region of interest" description="Disordered" evidence="11">
    <location>
        <begin position="807"/>
        <end position="828"/>
    </location>
</feature>
<dbReference type="InterPro" id="IPR007680">
    <property type="entry name" value="Arabino_trans_central"/>
</dbReference>
<evidence type="ECO:0000259" key="15">
    <source>
        <dbReference type="Pfam" id="PF17689"/>
    </source>
</evidence>
<feature type="domain" description="Arabinofuranosyltransferase central" evidence="13">
    <location>
        <begin position="213"/>
        <end position="682"/>
    </location>
</feature>
<evidence type="ECO:0000256" key="3">
    <source>
        <dbReference type="ARBA" id="ARBA00008195"/>
    </source>
</evidence>
<feature type="transmembrane region" description="Helical" evidence="12">
    <location>
        <begin position="463"/>
        <end position="487"/>
    </location>
</feature>
<evidence type="ECO:0000256" key="9">
    <source>
        <dbReference type="ARBA" id="ARBA00023136"/>
    </source>
</evidence>
<name>A0ABV3FMG4_9NOCA</name>
<dbReference type="EMBL" id="JBFAKC010000001">
    <property type="protein sequence ID" value="MEV0706590.1"/>
    <property type="molecule type" value="Genomic_DNA"/>
</dbReference>
<feature type="transmembrane region" description="Helical" evidence="12">
    <location>
        <begin position="656"/>
        <end position="679"/>
    </location>
</feature>
<evidence type="ECO:0000256" key="11">
    <source>
        <dbReference type="SAM" id="MobiDB-lite"/>
    </source>
</evidence>
<dbReference type="Gene3D" id="2.60.120.610">
    <property type="entry name" value="arabinofuranosyltransferase like domain"/>
    <property type="match status" value="1"/>
</dbReference>
<feature type="transmembrane region" description="Helical" evidence="12">
    <location>
        <begin position="533"/>
        <end position="551"/>
    </location>
</feature>
<dbReference type="InterPro" id="IPR032731">
    <property type="entry name" value="Arabino_trans_C"/>
</dbReference>
<feature type="domain" description="Arabinosyltransferas concanavalin like" evidence="15">
    <location>
        <begin position="56"/>
        <end position="209"/>
    </location>
</feature>
<feature type="transmembrane region" description="Helical" evidence="12">
    <location>
        <begin position="259"/>
        <end position="276"/>
    </location>
</feature>
<dbReference type="Pfam" id="PF17689">
    <property type="entry name" value="Arabino_trans_N"/>
    <property type="match status" value="1"/>
</dbReference>
<dbReference type="Pfam" id="PF04602">
    <property type="entry name" value="Arabinose_trans"/>
    <property type="match status" value="1"/>
</dbReference>
<accession>A0ABV3FMG4</accession>
<keyword evidence="9 12" id="KW-0472">Membrane</keyword>
<comment type="similarity">
    <text evidence="3">Belongs to the emb family.</text>
</comment>
<gene>
    <name evidence="16" type="ORF">AB0I48_03405</name>
</gene>
<evidence type="ECO:0000256" key="7">
    <source>
        <dbReference type="ARBA" id="ARBA00022692"/>
    </source>
</evidence>
<comment type="function">
    <text evidence="1">Arabinosyl transferase responsible for the polymerization of arabinose into the arabinan of arabinogalactan.</text>
</comment>
<evidence type="ECO:0000256" key="12">
    <source>
        <dbReference type="SAM" id="Phobius"/>
    </source>
</evidence>
<feature type="transmembrane region" description="Helical" evidence="12">
    <location>
        <begin position="415"/>
        <end position="443"/>
    </location>
</feature>
<keyword evidence="17" id="KW-1185">Reference proteome</keyword>
<comment type="subcellular location">
    <subcellularLocation>
        <location evidence="2">Cell membrane</location>
        <topology evidence="2">Multi-pass membrane protein</topology>
    </subcellularLocation>
</comment>
<evidence type="ECO:0000259" key="13">
    <source>
        <dbReference type="Pfam" id="PF04602"/>
    </source>
</evidence>
<dbReference type="Proteomes" id="UP001551695">
    <property type="component" value="Unassembled WGS sequence"/>
</dbReference>
<feature type="compositionally biased region" description="Low complexity" evidence="11">
    <location>
        <begin position="809"/>
        <end position="824"/>
    </location>
</feature>
<feature type="transmembrane region" description="Helical" evidence="12">
    <location>
        <begin position="366"/>
        <end position="382"/>
    </location>
</feature>
<protein>
    <submittedName>
        <fullName evidence="16">Arabinosyltransferase domain-containing protein</fullName>
    </submittedName>
</protein>
<dbReference type="InterPro" id="IPR040920">
    <property type="entry name" value="Arabino_trans_N"/>
</dbReference>
<feature type="transmembrane region" description="Helical" evidence="12">
    <location>
        <begin position="333"/>
        <end position="354"/>
    </location>
</feature>
<reference evidence="16 17" key="1">
    <citation type="submission" date="2024-06" db="EMBL/GenBank/DDBJ databases">
        <title>The Natural Products Discovery Center: Release of the First 8490 Sequenced Strains for Exploring Actinobacteria Biosynthetic Diversity.</title>
        <authorList>
            <person name="Kalkreuter E."/>
            <person name="Kautsar S.A."/>
            <person name="Yang D."/>
            <person name="Bader C.D."/>
            <person name="Teijaro C.N."/>
            <person name="Fluegel L."/>
            <person name="Davis C.M."/>
            <person name="Simpson J.R."/>
            <person name="Lauterbach L."/>
            <person name="Steele A.D."/>
            <person name="Gui C."/>
            <person name="Meng S."/>
            <person name="Li G."/>
            <person name="Viehrig K."/>
            <person name="Ye F."/>
            <person name="Su P."/>
            <person name="Kiefer A.F."/>
            <person name="Nichols A."/>
            <person name="Cepeda A.J."/>
            <person name="Yan W."/>
            <person name="Fan B."/>
            <person name="Jiang Y."/>
            <person name="Adhikari A."/>
            <person name="Zheng C.-J."/>
            <person name="Schuster L."/>
            <person name="Cowan T.M."/>
            <person name="Smanski M.J."/>
            <person name="Chevrette M.G."/>
            <person name="De Carvalho L.P.S."/>
            <person name="Shen B."/>
        </authorList>
    </citation>
    <scope>NUCLEOTIDE SEQUENCE [LARGE SCALE GENOMIC DNA]</scope>
    <source>
        <strain evidence="16 17">NPDC050403</strain>
    </source>
</reference>
<keyword evidence="7 12" id="KW-0812">Transmembrane</keyword>